<protein>
    <submittedName>
        <fullName evidence="2">Uncharacterized protein</fullName>
    </submittedName>
</protein>
<feature type="region of interest" description="Disordered" evidence="1">
    <location>
        <begin position="85"/>
        <end position="105"/>
    </location>
</feature>
<keyword evidence="3" id="KW-1185">Reference proteome</keyword>
<reference evidence="2" key="1">
    <citation type="submission" date="2025-08" db="UniProtKB">
        <authorList>
            <consortium name="Ensembl"/>
        </authorList>
    </citation>
    <scope>IDENTIFICATION</scope>
</reference>
<sequence>MVRPRTSECVCARVVCVQSGPFRDLCSAHTGGPRSVSPSSPRSFGASVSARPQERKKERERVRERGLSLLGHEAHIRLWEMQSCLPVPSKKPGSPAKWQETSPAL</sequence>
<dbReference type="Proteomes" id="UP000261480">
    <property type="component" value="Unplaced"/>
</dbReference>
<reference evidence="2" key="2">
    <citation type="submission" date="2025-09" db="UniProtKB">
        <authorList>
            <consortium name="Ensembl"/>
        </authorList>
    </citation>
    <scope>IDENTIFICATION</scope>
</reference>
<feature type="region of interest" description="Disordered" evidence="1">
    <location>
        <begin position="27"/>
        <end position="61"/>
    </location>
</feature>
<evidence type="ECO:0000313" key="2">
    <source>
        <dbReference type="Ensembl" id="ENSPMEP00000028158.1"/>
    </source>
</evidence>
<name>A0A3B3YLX8_9TELE</name>
<evidence type="ECO:0000313" key="3">
    <source>
        <dbReference type="Proteomes" id="UP000261480"/>
    </source>
</evidence>
<dbReference type="AlphaFoldDB" id="A0A3B3YLX8"/>
<proteinExistence type="predicted"/>
<dbReference type="Ensembl" id="ENSPMET00000031238.1">
    <property type="protein sequence ID" value="ENSPMEP00000028158.1"/>
    <property type="gene ID" value="ENSPMEG00000013056.1"/>
</dbReference>
<organism evidence="2 3">
    <name type="scientific">Poecilia mexicana</name>
    <dbReference type="NCBI Taxonomy" id="48701"/>
    <lineage>
        <taxon>Eukaryota</taxon>
        <taxon>Metazoa</taxon>
        <taxon>Chordata</taxon>
        <taxon>Craniata</taxon>
        <taxon>Vertebrata</taxon>
        <taxon>Euteleostomi</taxon>
        <taxon>Actinopterygii</taxon>
        <taxon>Neopterygii</taxon>
        <taxon>Teleostei</taxon>
        <taxon>Neoteleostei</taxon>
        <taxon>Acanthomorphata</taxon>
        <taxon>Ovalentaria</taxon>
        <taxon>Atherinomorphae</taxon>
        <taxon>Cyprinodontiformes</taxon>
        <taxon>Poeciliidae</taxon>
        <taxon>Poeciliinae</taxon>
        <taxon>Poecilia</taxon>
    </lineage>
</organism>
<feature type="compositionally biased region" description="Low complexity" evidence="1">
    <location>
        <begin position="31"/>
        <end position="50"/>
    </location>
</feature>
<evidence type="ECO:0000256" key="1">
    <source>
        <dbReference type="SAM" id="MobiDB-lite"/>
    </source>
</evidence>
<accession>A0A3B3YLX8</accession>
<feature type="compositionally biased region" description="Basic and acidic residues" evidence="1">
    <location>
        <begin position="52"/>
        <end position="61"/>
    </location>
</feature>